<dbReference type="InterPro" id="IPR050248">
    <property type="entry name" value="Polysacc_deacetylase_ArnD"/>
</dbReference>
<evidence type="ECO:0000256" key="11">
    <source>
        <dbReference type="ARBA" id="ARBA00023326"/>
    </source>
</evidence>
<evidence type="ECO:0000313" key="17">
    <source>
        <dbReference type="EMBL" id="KAJ7047372.1"/>
    </source>
</evidence>
<keyword evidence="15" id="KW-0732">Signal</keyword>
<keyword evidence="5" id="KW-0146">Chitin degradation</keyword>
<dbReference type="PANTHER" id="PTHR10587">
    <property type="entry name" value="GLYCOSYL TRANSFERASE-RELATED"/>
    <property type="match status" value="1"/>
</dbReference>
<accession>A0AAD6TKR6</accession>
<name>A0AAD6TKR6_9AGAR</name>
<keyword evidence="7" id="KW-0119">Carbohydrate metabolism</keyword>
<organism evidence="17 18">
    <name type="scientific">Mycena alexandri</name>
    <dbReference type="NCBI Taxonomy" id="1745969"/>
    <lineage>
        <taxon>Eukaryota</taxon>
        <taxon>Fungi</taxon>
        <taxon>Dikarya</taxon>
        <taxon>Basidiomycota</taxon>
        <taxon>Agaricomycotina</taxon>
        <taxon>Agaricomycetes</taxon>
        <taxon>Agaricomycetidae</taxon>
        <taxon>Agaricales</taxon>
        <taxon>Marasmiineae</taxon>
        <taxon>Mycenaceae</taxon>
        <taxon>Mycena</taxon>
    </lineage>
</organism>
<dbReference type="InterPro" id="IPR011330">
    <property type="entry name" value="Glyco_hydro/deAcase_b/a-brl"/>
</dbReference>
<dbReference type="GO" id="GO:0005886">
    <property type="term" value="C:plasma membrane"/>
    <property type="evidence" value="ECO:0007669"/>
    <property type="project" value="UniProtKB-SubCell"/>
</dbReference>
<evidence type="ECO:0000256" key="3">
    <source>
        <dbReference type="ARBA" id="ARBA00022475"/>
    </source>
</evidence>
<feature type="signal peptide" evidence="15">
    <location>
        <begin position="1"/>
        <end position="15"/>
    </location>
</feature>
<keyword evidence="4" id="KW-0325">Glycoprotein</keyword>
<keyword evidence="18" id="KW-1185">Reference proteome</keyword>
<evidence type="ECO:0000256" key="15">
    <source>
        <dbReference type="SAM" id="SignalP"/>
    </source>
</evidence>
<dbReference type="GO" id="GO:0098552">
    <property type="term" value="C:side of membrane"/>
    <property type="evidence" value="ECO:0007669"/>
    <property type="project" value="UniProtKB-KW"/>
</dbReference>
<evidence type="ECO:0000313" key="18">
    <source>
        <dbReference type="Proteomes" id="UP001218188"/>
    </source>
</evidence>
<dbReference type="PANTHER" id="PTHR10587:SF135">
    <property type="entry name" value="CHITIN DEACETYLASE 3"/>
    <property type="match status" value="1"/>
</dbReference>
<evidence type="ECO:0000256" key="9">
    <source>
        <dbReference type="ARBA" id="ARBA00023288"/>
    </source>
</evidence>
<feature type="region of interest" description="Disordered" evidence="14">
    <location>
        <begin position="371"/>
        <end position="420"/>
    </location>
</feature>
<keyword evidence="6" id="KW-0472">Membrane</keyword>
<evidence type="ECO:0000256" key="10">
    <source>
        <dbReference type="ARBA" id="ARBA00023316"/>
    </source>
</evidence>
<evidence type="ECO:0000256" key="6">
    <source>
        <dbReference type="ARBA" id="ARBA00023136"/>
    </source>
</evidence>
<dbReference type="EC" id="3.5.1.41" evidence="12"/>
<dbReference type="GO" id="GO:0006032">
    <property type="term" value="P:chitin catabolic process"/>
    <property type="evidence" value="ECO:0007669"/>
    <property type="project" value="UniProtKB-KW"/>
</dbReference>
<dbReference type="SUPFAM" id="SSF88713">
    <property type="entry name" value="Glycoside hydrolase/deacetylase"/>
    <property type="match status" value="1"/>
</dbReference>
<comment type="subcellular location">
    <subcellularLocation>
        <location evidence="2">Cell membrane</location>
        <topology evidence="2">Lipid-anchor</topology>
        <topology evidence="2">GPI-anchor</topology>
    </subcellularLocation>
</comment>
<evidence type="ECO:0000256" key="13">
    <source>
        <dbReference type="ARBA" id="ARBA00048494"/>
    </source>
</evidence>
<keyword evidence="10" id="KW-0961">Cell wall biogenesis/degradation</keyword>
<sequence>MLLLSALLFSPFVSAGLIPQLHGHDHSHISSKRLPSTWYQRSDHPVHNLFRRGPATDGIAYAEVGSPTWSAAYPQSTPDSKAMAAEWLDALNAAVTAGSIPDIPVSTNLPGENPTYPPGFDPNGDVVCSATYKCRNPGDIWDAPDGMVGISFDDGPQPASDDLYDFLQSNNETATHFMIGVNILQYPTEFLKAFNMGGDIAAHTWTHPYTTTLSNEDVVAQLGWSLELIHNSTGGRVTKFWRPPFGDSDNRVRAIASEVFGLTTVIWNQDTEDWSLTTGGTTSQAINTSMTGWITGPKSPGLIILEHELSNLSVAAFKAAYPVMKSNNWNTGSLAQIVEGTSAYQNAPSSSGPVTPADVILAATKSNASVSVSGSGSPSGSGSSLGSSNTQQSSQTGSPSSSGSLASAAPSTSAQPSSASSSVRRMGSAALLCLVASLVASAV</sequence>
<feature type="domain" description="NodB homology" evidence="16">
    <location>
        <begin position="146"/>
        <end position="332"/>
    </location>
</feature>
<dbReference type="Gene3D" id="3.20.20.370">
    <property type="entry name" value="Glycoside hydrolase/deacetylase"/>
    <property type="match status" value="1"/>
</dbReference>
<dbReference type="GO" id="GO:0009272">
    <property type="term" value="P:fungal-type cell wall biogenesis"/>
    <property type="evidence" value="ECO:0007669"/>
    <property type="project" value="UniProtKB-ARBA"/>
</dbReference>
<keyword evidence="9" id="KW-0449">Lipoprotein</keyword>
<evidence type="ECO:0000256" key="12">
    <source>
        <dbReference type="ARBA" id="ARBA00024056"/>
    </source>
</evidence>
<dbReference type="GO" id="GO:0071555">
    <property type="term" value="P:cell wall organization"/>
    <property type="evidence" value="ECO:0007669"/>
    <property type="project" value="UniProtKB-KW"/>
</dbReference>
<dbReference type="EMBL" id="JARJCM010000001">
    <property type="protein sequence ID" value="KAJ7047372.1"/>
    <property type="molecule type" value="Genomic_DNA"/>
</dbReference>
<comment type="catalytic activity">
    <reaction evidence="13">
        <text>[(1-&gt;4)-N-acetyl-beta-D-glucosaminyl](n) + n H2O = chitosan + n acetate</text>
        <dbReference type="Rhea" id="RHEA:10464"/>
        <dbReference type="Rhea" id="RHEA-COMP:9593"/>
        <dbReference type="Rhea" id="RHEA-COMP:9597"/>
        <dbReference type="ChEBI" id="CHEBI:15377"/>
        <dbReference type="ChEBI" id="CHEBI:17029"/>
        <dbReference type="ChEBI" id="CHEBI:30089"/>
        <dbReference type="ChEBI" id="CHEBI:57704"/>
        <dbReference type="EC" id="3.5.1.41"/>
    </reaction>
    <physiologicalReaction direction="left-to-right" evidence="13">
        <dbReference type="Rhea" id="RHEA:10465"/>
    </physiologicalReaction>
</comment>
<comment type="caution">
    <text evidence="17">The sequence shown here is derived from an EMBL/GenBank/DDBJ whole genome shotgun (WGS) entry which is preliminary data.</text>
</comment>
<protein>
    <recommendedName>
        <fullName evidence="12">chitin deacetylase</fullName>
        <ecNumber evidence="12">3.5.1.41</ecNumber>
    </recommendedName>
</protein>
<dbReference type="GO" id="GO:0000272">
    <property type="term" value="P:polysaccharide catabolic process"/>
    <property type="evidence" value="ECO:0007669"/>
    <property type="project" value="UniProtKB-KW"/>
</dbReference>
<evidence type="ECO:0000256" key="8">
    <source>
        <dbReference type="ARBA" id="ARBA00023285"/>
    </source>
</evidence>
<dbReference type="Proteomes" id="UP001218188">
    <property type="component" value="Unassembled WGS sequence"/>
</dbReference>
<reference evidence="17" key="1">
    <citation type="submission" date="2023-03" db="EMBL/GenBank/DDBJ databases">
        <title>Massive genome expansion in bonnet fungi (Mycena s.s.) driven by repeated elements and novel gene families across ecological guilds.</title>
        <authorList>
            <consortium name="Lawrence Berkeley National Laboratory"/>
            <person name="Harder C.B."/>
            <person name="Miyauchi S."/>
            <person name="Viragh M."/>
            <person name="Kuo A."/>
            <person name="Thoen E."/>
            <person name="Andreopoulos B."/>
            <person name="Lu D."/>
            <person name="Skrede I."/>
            <person name="Drula E."/>
            <person name="Henrissat B."/>
            <person name="Morin E."/>
            <person name="Kohler A."/>
            <person name="Barry K."/>
            <person name="LaButti K."/>
            <person name="Morin E."/>
            <person name="Salamov A."/>
            <person name="Lipzen A."/>
            <person name="Mereny Z."/>
            <person name="Hegedus B."/>
            <person name="Baldrian P."/>
            <person name="Stursova M."/>
            <person name="Weitz H."/>
            <person name="Taylor A."/>
            <person name="Grigoriev I.V."/>
            <person name="Nagy L.G."/>
            <person name="Martin F."/>
            <person name="Kauserud H."/>
        </authorList>
    </citation>
    <scope>NUCLEOTIDE SEQUENCE</scope>
    <source>
        <strain evidence="17">CBHHK200</strain>
    </source>
</reference>
<evidence type="ECO:0000259" key="16">
    <source>
        <dbReference type="PROSITE" id="PS51677"/>
    </source>
</evidence>
<keyword evidence="8" id="KW-0170">Cobalt</keyword>
<dbReference type="AlphaFoldDB" id="A0AAD6TKR6"/>
<evidence type="ECO:0000256" key="7">
    <source>
        <dbReference type="ARBA" id="ARBA00023277"/>
    </source>
</evidence>
<evidence type="ECO:0000256" key="4">
    <source>
        <dbReference type="ARBA" id="ARBA00022622"/>
    </source>
</evidence>
<evidence type="ECO:0000256" key="14">
    <source>
        <dbReference type="SAM" id="MobiDB-lite"/>
    </source>
</evidence>
<keyword evidence="4" id="KW-0336">GPI-anchor</keyword>
<comment type="cofactor">
    <cofactor evidence="1">
        <name>Co(2+)</name>
        <dbReference type="ChEBI" id="CHEBI:48828"/>
    </cofactor>
</comment>
<proteinExistence type="predicted"/>
<keyword evidence="3" id="KW-1003">Cell membrane</keyword>
<evidence type="ECO:0000256" key="2">
    <source>
        <dbReference type="ARBA" id="ARBA00004609"/>
    </source>
</evidence>
<dbReference type="Pfam" id="PF01522">
    <property type="entry name" value="Polysacc_deac_1"/>
    <property type="match status" value="1"/>
</dbReference>
<dbReference type="InterPro" id="IPR002509">
    <property type="entry name" value="NODB_dom"/>
</dbReference>
<gene>
    <name evidence="17" type="ORF">C8F04DRAFT_1058591</name>
</gene>
<evidence type="ECO:0000256" key="1">
    <source>
        <dbReference type="ARBA" id="ARBA00001941"/>
    </source>
</evidence>
<evidence type="ECO:0000256" key="5">
    <source>
        <dbReference type="ARBA" id="ARBA00023024"/>
    </source>
</evidence>
<keyword evidence="11" id="KW-0624">Polysaccharide degradation</keyword>
<dbReference type="GO" id="GO:0004099">
    <property type="term" value="F:chitin deacetylase activity"/>
    <property type="evidence" value="ECO:0007669"/>
    <property type="project" value="UniProtKB-EC"/>
</dbReference>
<dbReference type="PROSITE" id="PS51677">
    <property type="entry name" value="NODB"/>
    <property type="match status" value="1"/>
</dbReference>
<feature type="chain" id="PRO_5042029722" description="chitin deacetylase" evidence="15">
    <location>
        <begin position="16"/>
        <end position="443"/>
    </location>
</feature>